<dbReference type="AlphaFoldDB" id="A0A9P8F0G9"/>
<evidence type="ECO:0000256" key="2">
    <source>
        <dbReference type="SAM" id="SignalP"/>
    </source>
</evidence>
<accession>A0A9P8F0G9</accession>
<comment type="caution">
    <text evidence="4">The sequence shown here is derived from an EMBL/GenBank/DDBJ whole genome shotgun (WGS) entry which is preliminary data.</text>
</comment>
<evidence type="ECO:0000313" key="5">
    <source>
        <dbReference type="Proteomes" id="UP000729357"/>
    </source>
</evidence>
<dbReference type="EMBL" id="JAHFXS010009531">
    <property type="protein sequence ID" value="KAG9915430.1"/>
    <property type="molecule type" value="Genomic_DNA"/>
</dbReference>
<dbReference type="PANTHER" id="PTHR31145:SF6">
    <property type="entry name" value="INTEGRAL MEMBRANE PROTEIN (AFU_ORTHOLOGUE AFUA_7G01610)"/>
    <property type="match status" value="1"/>
</dbReference>
<sequence>MRCSPLSSALALGCAVLSVLPSPGSAAFITFDNCLDQNIRDSTPLHLQFVPLFVDARFNTSDPSHNLNVTIYGNVSGQATQGNYPPPTDPSWKDPDDDFGKIVDLSPSNNRYSTLFQRYQVLTFDAYEAAPSRFCNSTVNDSCPLAPS</sequence>
<name>A0A9P8F0G9_AURME</name>
<dbReference type="InterPro" id="IPR040241">
    <property type="entry name" value="TRP_Flc/Pkd2-like"/>
</dbReference>
<keyword evidence="2" id="KW-0732">Signal</keyword>
<protein>
    <recommendedName>
        <fullName evidence="3">ML-like domain-containing protein</fullName>
    </recommendedName>
</protein>
<dbReference type="GO" id="GO:0016020">
    <property type="term" value="C:membrane"/>
    <property type="evidence" value="ECO:0007669"/>
    <property type="project" value="TreeGrafter"/>
</dbReference>
<feature type="region of interest" description="Disordered" evidence="1">
    <location>
        <begin position="78"/>
        <end position="98"/>
    </location>
</feature>
<feature type="domain" description="ML-like" evidence="3">
    <location>
        <begin position="24"/>
        <end position="148"/>
    </location>
</feature>
<dbReference type="PANTHER" id="PTHR31145">
    <property type="entry name" value="INTEGRAL MEMBRANE PROTEIN (AFU_ORTHOLOGUE AFUA_7G01610)"/>
    <property type="match status" value="1"/>
</dbReference>
<reference evidence="4" key="2">
    <citation type="submission" date="2021-08" db="EMBL/GenBank/DDBJ databases">
        <authorList>
            <person name="Gostincar C."/>
            <person name="Sun X."/>
            <person name="Song Z."/>
            <person name="Gunde-Cimerman N."/>
        </authorList>
    </citation>
    <scope>NUCLEOTIDE SEQUENCE</scope>
    <source>
        <strain evidence="4">EXF-9298</strain>
    </source>
</reference>
<keyword evidence="5" id="KW-1185">Reference proteome</keyword>
<gene>
    <name evidence="4" type="ORF">KCU98_g23044</name>
</gene>
<feature type="non-terminal residue" evidence="4">
    <location>
        <position position="148"/>
    </location>
</feature>
<feature type="signal peptide" evidence="2">
    <location>
        <begin position="1"/>
        <end position="26"/>
    </location>
</feature>
<dbReference type="SMART" id="SM01320">
    <property type="entry name" value="TRP_N"/>
    <property type="match status" value="1"/>
</dbReference>
<dbReference type="GO" id="GO:0055085">
    <property type="term" value="P:transmembrane transport"/>
    <property type="evidence" value="ECO:0007669"/>
    <property type="project" value="TreeGrafter"/>
</dbReference>
<organism evidence="4 5">
    <name type="scientific">Aureobasidium melanogenum</name>
    <name type="common">Aureobasidium pullulans var. melanogenum</name>
    <dbReference type="NCBI Taxonomy" id="46634"/>
    <lineage>
        <taxon>Eukaryota</taxon>
        <taxon>Fungi</taxon>
        <taxon>Dikarya</taxon>
        <taxon>Ascomycota</taxon>
        <taxon>Pezizomycotina</taxon>
        <taxon>Dothideomycetes</taxon>
        <taxon>Dothideomycetidae</taxon>
        <taxon>Dothideales</taxon>
        <taxon>Saccotheciaceae</taxon>
        <taxon>Aureobasidium</taxon>
    </lineage>
</organism>
<evidence type="ECO:0000313" key="4">
    <source>
        <dbReference type="EMBL" id="KAG9915430.1"/>
    </source>
</evidence>
<evidence type="ECO:0000256" key="1">
    <source>
        <dbReference type="SAM" id="MobiDB-lite"/>
    </source>
</evidence>
<reference evidence="4" key="1">
    <citation type="journal article" date="2021" name="J Fungi (Basel)">
        <title>Virulence traits and population genomics of the black yeast Aureobasidium melanogenum.</title>
        <authorList>
            <person name="Cernosa A."/>
            <person name="Sun X."/>
            <person name="Gostincar C."/>
            <person name="Fang C."/>
            <person name="Gunde-Cimerman N."/>
            <person name="Song Z."/>
        </authorList>
    </citation>
    <scope>NUCLEOTIDE SEQUENCE</scope>
    <source>
        <strain evidence="4">EXF-9298</strain>
    </source>
</reference>
<feature type="chain" id="PRO_5040105869" description="ML-like domain-containing protein" evidence="2">
    <location>
        <begin position="27"/>
        <end position="148"/>
    </location>
</feature>
<proteinExistence type="predicted"/>
<evidence type="ECO:0000259" key="3">
    <source>
        <dbReference type="SMART" id="SM01320"/>
    </source>
</evidence>
<dbReference type="Proteomes" id="UP000729357">
    <property type="component" value="Unassembled WGS sequence"/>
</dbReference>
<dbReference type="InterPro" id="IPR032800">
    <property type="entry name" value="TRP_N"/>
</dbReference>